<feature type="compositionally biased region" description="Polar residues" evidence="1">
    <location>
        <begin position="95"/>
        <end position="104"/>
    </location>
</feature>
<comment type="caution">
    <text evidence="2">The sequence shown here is derived from an EMBL/GenBank/DDBJ whole genome shotgun (WGS) entry which is preliminary data.</text>
</comment>
<protein>
    <submittedName>
        <fullName evidence="2">Uncharacterized protein</fullName>
    </submittedName>
</protein>
<evidence type="ECO:0000313" key="3">
    <source>
        <dbReference type="Proteomes" id="UP000585474"/>
    </source>
</evidence>
<name>A0A7J0FCT4_9ERIC</name>
<sequence length="246" mass="28031">MDTHGKSDTEFRNEVSEILARHELNFDQIHNILQTILADLQAFKAHKAQPNVPATGDVNPFAVDDAFQPTKKPRTLTEAIGVTRLIQELNNLQIRPNSPFRNQPSTPPPLQHSNTTTTIPPTVGLLGPNTLSLFNQQVLFDSFVFKWQEKIIFIAFTTRFNTSFAILFPFSLPNQIDRISHFPLLPYRSSPIRHPPALYSEEWPEGVTTVRGMWGDRRGCKWANIGGNCWWTEEIAWGGGGRRRWE</sequence>
<proteinExistence type="predicted"/>
<dbReference type="OrthoDB" id="2013610at2759"/>
<dbReference type="EMBL" id="BJWL01000011">
    <property type="protein sequence ID" value="GFY95717.1"/>
    <property type="molecule type" value="Genomic_DNA"/>
</dbReference>
<gene>
    <name evidence="2" type="ORF">Acr_11g0000230</name>
</gene>
<evidence type="ECO:0000256" key="1">
    <source>
        <dbReference type="SAM" id="MobiDB-lite"/>
    </source>
</evidence>
<organism evidence="2 3">
    <name type="scientific">Actinidia rufa</name>
    <dbReference type="NCBI Taxonomy" id="165716"/>
    <lineage>
        <taxon>Eukaryota</taxon>
        <taxon>Viridiplantae</taxon>
        <taxon>Streptophyta</taxon>
        <taxon>Embryophyta</taxon>
        <taxon>Tracheophyta</taxon>
        <taxon>Spermatophyta</taxon>
        <taxon>Magnoliopsida</taxon>
        <taxon>eudicotyledons</taxon>
        <taxon>Gunneridae</taxon>
        <taxon>Pentapetalae</taxon>
        <taxon>asterids</taxon>
        <taxon>Ericales</taxon>
        <taxon>Actinidiaceae</taxon>
        <taxon>Actinidia</taxon>
    </lineage>
</organism>
<accession>A0A7J0FCT4</accession>
<dbReference type="AlphaFoldDB" id="A0A7J0FCT4"/>
<feature type="region of interest" description="Disordered" evidence="1">
    <location>
        <begin position="95"/>
        <end position="116"/>
    </location>
</feature>
<dbReference type="Proteomes" id="UP000585474">
    <property type="component" value="Unassembled WGS sequence"/>
</dbReference>
<evidence type="ECO:0000313" key="2">
    <source>
        <dbReference type="EMBL" id="GFY95717.1"/>
    </source>
</evidence>
<keyword evidence="3" id="KW-1185">Reference proteome</keyword>
<reference evidence="2 3" key="1">
    <citation type="submission" date="2019-07" db="EMBL/GenBank/DDBJ databases">
        <title>De Novo Assembly of kiwifruit Actinidia rufa.</title>
        <authorList>
            <person name="Sugita-Konishi S."/>
            <person name="Sato K."/>
            <person name="Mori E."/>
            <person name="Abe Y."/>
            <person name="Kisaki G."/>
            <person name="Hamano K."/>
            <person name="Suezawa K."/>
            <person name="Otani M."/>
            <person name="Fukuda T."/>
            <person name="Manabe T."/>
            <person name="Gomi K."/>
            <person name="Tabuchi M."/>
            <person name="Akimitsu K."/>
            <person name="Kataoka I."/>
        </authorList>
    </citation>
    <scope>NUCLEOTIDE SEQUENCE [LARGE SCALE GENOMIC DNA]</scope>
    <source>
        <strain evidence="3">cv. Fuchu</strain>
    </source>
</reference>